<feature type="region of interest" description="Disordered" evidence="15">
    <location>
        <begin position="22"/>
        <end position="45"/>
    </location>
</feature>
<dbReference type="InterPro" id="IPR033729">
    <property type="entry name" value="SerRS_core"/>
</dbReference>
<reference evidence="17 18" key="1">
    <citation type="submission" date="2019-07" db="EMBL/GenBank/DDBJ databases">
        <title>Whole genome shotgun sequence of Microvirga aerophila NBRC 106136.</title>
        <authorList>
            <person name="Hosoyama A."/>
            <person name="Uohara A."/>
            <person name="Ohji S."/>
            <person name="Ichikawa N."/>
        </authorList>
    </citation>
    <scope>NUCLEOTIDE SEQUENCE [LARGE SCALE GENOMIC DNA]</scope>
    <source>
        <strain evidence="17 18">NBRC 106136</strain>
    </source>
</reference>
<dbReference type="PANTHER" id="PTHR43697">
    <property type="entry name" value="SERYL-TRNA SYNTHETASE"/>
    <property type="match status" value="1"/>
</dbReference>
<evidence type="ECO:0000313" key="18">
    <source>
        <dbReference type="Proteomes" id="UP000321085"/>
    </source>
</evidence>
<feature type="binding site" evidence="13">
    <location>
        <position position="236"/>
    </location>
    <ligand>
        <name>L-serine</name>
        <dbReference type="ChEBI" id="CHEBI:33384"/>
    </ligand>
</feature>
<dbReference type="InterPro" id="IPR002317">
    <property type="entry name" value="Ser-tRNA-ligase_type_1"/>
</dbReference>
<dbReference type="SUPFAM" id="SSF46589">
    <property type="entry name" value="tRNA-binding arm"/>
    <property type="match status" value="1"/>
</dbReference>
<feature type="binding site" evidence="12 14">
    <location>
        <begin position="267"/>
        <end position="269"/>
    </location>
    <ligand>
        <name>ATP</name>
        <dbReference type="ChEBI" id="CHEBI:30616"/>
    </ligand>
</feature>
<evidence type="ECO:0000256" key="4">
    <source>
        <dbReference type="ARBA" id="ARBA00022490"/>
    </source>
</evidence>
<feature type="binding site" evidence="12 14">
    <location>
        <begin position="354"/>
        <end position="357"/>
    </location>
    <ligand>
        <name>ATP</name>
        <dbReference type="ChEBI" id="CHEBI:30616"/>
    </ligand>
</feature>
<feature type="binding site" evidence="12">
    <location>
        <position position="390"/>
    </location>
    <ligand>
        <name>L-serine</name>
        <dbReference type="ChEBI" id="CHEBI:33384"/>
    </ligand>
</feature>
<comment type="domain">
    <text evidence="12">Consists of two distinct domains, a catalytic core and a N-terminal extension that is involved in tRNA binding.</text>
</comment>
<evidence type="ECO:0000256" key="1">
    <source>
        <dbReference type="ARBA" id="ARBA00004496"/>
    </source>
</evidence>
<protein>
    <recommendedName>
        <fullName evidence="12">Serine--tRNA ligase</fullName>
        <ecNumber evidence="12">6.1.1.11</ecNumber>
    </recommendedName>
    <alternativeName>
        <fullName evidence="12">Seryl-tRNA synthetase</fullName>
        <shortName evidence="12">SerRS</shortName>
    </alternativeName>
    <alternativeName>
        <fullName evidence="12">Seryl-tRNA(Ser/Sec) synthetase</fullName>
    </alternativeName>
</protein>
<dbReference type="HAMAP" id="MF_00176">
    <property type="entry name" value="Ser_tRNA_synth_type1"/>
    <property type="match status" value="1"/>
</dbReference>
<evidence type="ECO:0000256" key="13">
    <source>
        <dbReference type="PIRSR" id="PIRSR001529-1"/>
    </source>
</evidence>
<keyword evidence="6 12" id="KW-0547">Nucleotide-binding</keyword>
<feature type="binding site" evidence="12">
    <location>
        <begin position="236"/>
        <end position="238"/>
    </location>
    <ligand>
        <name>L-serine</name>
        <dbReference type="ChEBI" id="CHEBI:33384"/>
    </ligand>
</feature>
<dbReference type="GO" id="GO:0005524">
    <property type="term" value="F:ATP binding"/>
    <property type="evidence" value="ECO:0007669"/>
    <property type="project" value="UniProtKB-UniRule"/>
</dbReference>
<dbReference type="GO" id="GO:0016260">
    <property type="term" value="P:selenocysteine biosynthetic process"/>
    <property type="evidence" value="ECO:0007669"/>
    <property type="project" value="UniProtKB-UniRule"/>
</dbReference>
<evidence type="ECO:0000256" key="8">
    <source>
        <dbReference type="ARBA" id="ARBA00022917"/>
    </source>
</evidence>
<keyword evidence="4 12" id="KW-0963">Cytoplasm</keyword>
<feature type="binding site" evidence="13">
    <location>
        <position position="267"/>
    </location>
    <ligand>
        <name>L-serine</name>
        <dbReference type="ChEBI" id="CHEBI:33384"/>
    </ligand>
</feature>
<comment type="pathway">
    <text evidence="2 12">Aminoacyl-tRNA biosynthesis; selenocysteinyl-tRNA(Sec) biosynthesis; L-seryl-tRNA(Sec) from L-serine and tRNA(Sec): step 1/1.</text>
</comment>
<evidence type="ECO:0000313" key="17">
    <source>
        <dbReference type="EMBL" id="GEO14491.1"/>
    </source>
</evidence>
<comment type="similarity">
    <text evidence="3 12">Belongs to the class-II aminoacyl-tRNA synthetase family. Type-1 seryl-tRNA synthetase subfamily.</text>
</comment>
<keyword evidence="9 12" id="KW-0030">Aminoacyl-tRNA synthetase</keyword>
<evidence type="ECO:0000256" key="9">
    <source>
        <dbReference type="ARBA" id="ARBA00023146"/>
    </source>
</evidence>
<evidence type="ECO:0000256" key="11">
    <source>
        <dbReference type="ARBA" id="ARBA00048823"/>
    </source>
</evidence>
<dbReference type="Gene3D" id="3.30.930.10">
    <property type="entry name" value="Bira Bifunctional Protein, Domain 2"/>
    <property type="match status" value="1"/>
</dbReference>
<name>A0A512BRE4_9HYPH</name>
<keyword evidence="8 12" id="KW-0648">Protein biosynthesis</keyword>
<comment type="function">
    <text evidence="12">Catalyzes the attachment of serine to tRNA(Ser). Is also able to aminoacylate tRNA(Sec) with serine, to form the misacylated tRNA L-seryl-tRNA(Sec), which will be further converted into selenocysteinyl-tRNA(Sec).</text>
</comment>
<dbReference type="PANTHER" id="PTHR43697:SF1">
    <property type="entry name" value="SERINE--TRNA LIGASE"/>
    <property type="match status" value="1"/>
</dbReference>
<dbReference type="InterPro" id="IPR002314">
    <property type="entry name" value="aa-tRNA-synt_IIb"/>
</dbReference>
<dbReference type="EMBL" id="BJYU01000024">
    <property type="protein sequence ID" value="GEO14491.1"/>
    <property type="molecule type" value="Genomic_DNA"/>
</dbReference>
<comment type="caution">
    <text evidence="12">Lacks conserved residue(s) required for the propagation of feature annotation.</text>
</comment>
<dbReference type="InterPro" id="IPR045864">
    <property type="entry name" value="aa-tRNA-synth_II/BPL/LPL"/>
</dbReference>
<keyword evidence="7 12" id="KW-0067">ATP-binding</keyword>
<dbReference type="GO" id="GO:0005737">
    <property type="term" value="C:cytoplasm"/>
    <property type="evidence" value="ECO:0007669"/>
    <property type="project" value="UniProtKB-SubCell"/>
</dbReference>
<dbReference type="NCBIfam" id="TIGR00414">
    <property type="entry name" value="serS"/>
    <property type="match status" value="1"/>
</dbReference>
<evidence type="ECO:0000256" key="7">
    <source>
        <dbReference type="ARBA" id="ARBA00022840"/>
    </source>
</evidence>
<dbReference type="EC" id="6.1.1.11" evidence="12"/>
<keyword evidence="5 12" id="KW-0436">Ligase</keyword>
<dbReference type="UniPathway" id="UPA00906">
    <property type="reaction ID" value="UER00895"/>
</dbReference>
<feature type="domain" description="Aminoacyl-transfer RNA synthetases class-II family profile" evidence="16">
    <location>
        <begin position="150"/>
        <end position="415"/>
    </location>
</feature>
<comment type="subunit">
    <text evidence="12">Homodimer. The tRNA molecule binds across the dimer.</text>
</comment>
<dbReference type="AlphaFoldDB" id="A0A512BRE4"/>
<evidence type="ECO:0000256" key="2">
    <source>
        <dbReference type="ARBA" id="ARBA00005045"/>
    </source>
</evidence>
<dbReference type="Proteomes" id="UP000321085">
    <property type="component" value="Unassembled WGS sequence"/>
</dbReference>
<dbReference type="Pfam" id="PF02403">
    <property type="entry name" value="Seryl_tRNA_N"/>
    <property type="match status" value="1"/>
</dbReference>
<dbReference type="Pfam" id="PF00587">
    <property type="entry name" value="tRNA-synt_2b"/>
    <property type="match status" value="1"/>
</dbReference>
<keyword evidence="18" id="KW-1185">Reference proteome</keyword>
<feature type="binding site" evidence="13">
    <location>
        <position position="388"/>
    </location>
    <ligand>
        <name>L-serine</name>
        <dbReference type="ChEBI" id="CHEBI:33384"/>
    </ligand>
</feature>
<evidence type="ECO:0000256" key="5">
    <source>
        <dbReference type="ARBA" id="ARBA00022598"/>
    </source>
</evidence>
<feature type="binding site" evidence="12 13">
    <location>
        <position position="290"/>
    </location>
    <ligand>
        <name>L-serine</name>
        <dbReference type="ChEBI" id="CHEBI:33384"/>
    </ligand>
</feature>
<dbReference type="PRINTS" id="PR00981">
    <property type="entry name" value="TRNASYNTHSER"/>
</dbReference>
<evidence type="ECO:0000256" key="12">
    <source>
        <dbReference type="HAMAP-Rule" id="MF_00176"/>
    </source>
</evidence>
<comment type="catalytic activity">
    <reaction evidence="10 12">
        <text>tRNA(Sec) + L-serine + ATP = L-seryl-tRNA(Sec) + AMP + diphosphate + H(+)</text>
        <dbReference type="Rhea" id="RHEA:42580"/>
        <dbReference type="Rhea" id="RHEA-COMP:9742"/>
        <dbReference type="Rhea" id="RHEA-COMP:10128"/>
        <dbReference type="ChEBI" id="CHEBI:15378"/>
        <dbReference type="ChEBI" id="CHEBI:30616"/>
        <dbReference type="ChEBI" id="CHEBI:33019"/>
        <dbReference type="ChEBI" id="CHEBI:33384"/>
        <dbReference type="ChEBI" id="CHEBI:78442"/>
        <dbReference type="ChEBI" id="CHEBI:78533"/>
        <dbReference type="ChEBI" id="CHEBI:456215"/>
        <dbReference type="EC" id="6.1.1.11"/>
    </reaction>
</comment>
<accession>A0A512BRE4</accession>
<gene>
    <name evidence="12 17" type="primary">serS</name>
    <name evidence="17" type="ORF">MAE02_21870</name>
</gene>
<evidence type="ECO:0000256" key="3">
    <source>
        <dbReference type="ARBA" id="ARBA00010728"/>
    </source>
</evidence>
<evidence type="ECO:0000259" key="16">
    <source>
        <dbReference type="PROSITE" id="PS50862"/>
    </source>
</evidence>
<dbReference type="InterPro" id="IPR042103">
    <property type="entry name" value="SerRS_1_N_sf"/>
</dbReference>
<organism evidence="17 18">
    <name type="scientific">Microvirga aerophila</name>
    <dbReference type="NCBI Taxonomy" id="670291"/>
    <lineage>
        <taxon>Bacteria</taxon>
        <taxon>Pseudomonadati</taxon>
        <taxon>Pseudomonadota</taxon>
        <taxon>Alphaproteobacteria</taxon>
        <taxon>Hyphomicrobiales</taxon>
        <taxon>Methylobacteriaceae</taxon>
        <taxon>Microvirga</taxon>
    </lineage>
</organism>
<evidence type="ECO:0000256" key="10">
    <source>
        <dbReference type="ARBA" id="ARBA00047929"/>
    </source>
</evidence>
<dbReference type="InterPro" id="IPR015866">
    <property type="entry name" value="Ser-tRNA-synth_1_N"/>
</dbReference>
<dbReference type="PROSITE" id="PS50862">
    <property type="entry name" value="AA_TRNA_LIGASE_II"/>
    <property type="match status" value="1"/>
</dbReference>
<proteinExistence type="inferred from homology"/>
<dbReference type="PIRSF" id="PIRSF001529">
    <property type="entry name" value="Ser-tRNA-synth_IIa"/>
    <property type="match status" value="1"/>
</dbReference>
<dbReference type="Gene3D" id="1.10.287.40">
    <property type="entry name" value="Serine-tRNA synthetase, tRNA binding domain"/>
    <property type="match status" value="1"/>
</dbReference>
<dbReference type="InterPro" id="IPR006195">
    <property type="entry name" value="aa-tRNA-synth_II"/>
</dbReference>
<comment type="catalytic activity">
    <reaction evidence="11 12">
        <text>tRNA(Ser) + L-serine + ATP = L-seryl-tRNA(Ser) + AMP + diphosphate + H(+)</text>
        <dbReference type="Rhea" id="RHEA:12292"/>
        <dbReference type="Rhea" id="RHEA-COMP:9669"/>
        <dbReference type="Rhea" id="RHEA-COMP:9703"/>
        <dbReference type="ChEBI" id="CHEBI:15378"/>
        <dbReference type="ChEBI" id="CHEBI:30616"/>
        <dbReference type="ChEBI" id="CHEBI:33019"/>
        <dbReference type="ChEBI" id="CHEBI:33384"/>
        <dbReference type="ChEBI" id="CHEBI:78442"/>
        <dbReference type="ChEBI" id="CHEBI:78533"/>
        <dbReference type="ChEBI" id="CHEBI:456215"/>
        <dbReference type="EC" id="6.1.1.11"/>
    </reaction>
</comment>
<comment type="caution">
    <text evidence="17">The sequence shown here is derived from an EMBL/GenBank/DDBJ whole genome shotgun (WGS) entry which is preliminary data.</text>
</comment>
<dbReference type="CDD" id="cd00770">
    <property type="entry name" value="SerRS_core"/>
    <property type="match status" value="1"/>
</dbReference>
<evidence type="ECO:0000256" key="6">
    <source>
        <dbReference type="ARBA" id="ARBA00022741"/>
    </source>
</evidence>
<comment type="subcellular location">
    <subcellularLocation>
        <location evidence="1 12">Cytoplasm</location>
    </subcellularLocation>
</comment>
<dbReference type="SUPFAM" id="SSF55681">
    <property type="entry name" value="Class II aaRS and biotin synthetases"/>
    <property type="match status" value="1"/>
</dbReference>
<dbReference type="InterPro" id="IPR010978">
    <property type="entry name" value="tRNA-bd_arm"/>
</dbReference>
<evidence type="ECO:0000256" key="14">
    <source>
        <dbReference type="PIRSR" id="PIRSR001529-2"/>
    </source>
</evidence>
<dbReference type="GO" id="GO:0004828">
    <property type="term" value="F:serine-tRNA ligase activity"/>
    <property type="evidence" value="ECO:0007669"/>
    <property type="project" value="UniProtKB-UniRule"/>
</dbReference>
<sequence length="432" mass="47768">MEPLSERVIALDERRRSAISAAQGELERRNSLSKEIGQAKAKKDEARAQDLMAEVARLKESIPRLEQDAREAEAELHAMLAAIPNTPKDDVPVGADEAGNVERHRFGSPKNLEAAKQHFEIGEELGLMDFETAAKLSGSRFVVLKGGLARLERALGQFMIDLHTNEHGYTEVNPPLLVRDDAMFGTAQLPKFEDDQFWAFPGSALEQFIASAVADGVTREGLQQIVKEARYGLIPTAEVTLTNLVRELILSEEELPLRFTALTPSFRAEAGSAGRDTRGMIRQHQFVKCELVSITTPETSSDEHERMLTSAENVLKKLDLPFRTMTLCTGDMGFASAKTYDIEVWLPGQGMYREISSCSVCTDFQARRMNARYRAASEKAPRFVHTLNGSGLAVGRTMVAVLENYQNPDGSVTVPTALQPYMGGLTRIERQA</sequence>
<dbReference type="GO" id="GO:0006434">
    <property type="term" value="P:seryl-tRNA aminoacylation"/>
    <property type="evidence" value="ECO:0007669"/>
    <property type="project" value="UniProtKB-UniRule"/>
</dbReference>
<evidence type="ECO:0000256" key="15">
    <source>
        <dbReference type="SAM" id="MobiDB-lite"/>
    </source>
</evidence>